<dbReference type="InterPro" id="IPR006059">
    <property type="entry name" value="SBP"/>
</dbReference>
<evidence type="ECO:0000313" key="9">
    <source>
        <dbReference type="Proteomes" id="UP000184038"/>
    </source>
</evidence>
<dbReference type="PROSITE" id="PS51257">
    <property type="entry name" value="PROKAR_LIPOPROTEIN"/>
    <property type="match status" value="1"/>
</dbReference>
<dbReference type="Gene3D" id="3.40.190.10">
    <property type="entry name" value="Periplasmic binding protein-like II"/>
    <property type="match status" value="2"/>
</dbReference>
<proteinExistence type="predicted"/>
<feature type="chain" id="PRO_5039142990" evidence="7">
    <location>
        <begin position="24"/>
        <end position="485"/>
    </location>
</feature>
<dbReference type="Pfam" id="PF01547">
    <property type="entry name" value="SBP_bac_1"/>
    <property type="match status" value="1"/>
</dbReference>
<evidence type="ECO:0000313" key="8">
    <source>
        <dbReference type="EMBL" id="SHM62332.1"/>
    </source>
</evidence>
<name>A0A1M7KAL4_9FIRM</name>
<dbReference type="RefSeq" id="WP_073288421.1">
    <property type="nucleotide sequence ID" value="NZ_FRCP01000013.1"/>
</dbReference>
<gene>
    <name evidence="8" type="ORF">SAMN02746066_02636</name>
</gene>
<evidence type="ECO:0000256" key="6">
    <source>
        <dbReference type="SAM" id="MobiDB-lite"/>
    </source>
</evidence>
<evidence type="ECO:0000256" key="1">
    <source>
        <dbReference type="ARBA" id="ARBA00022475"/>
    </source>
</evidence>
<evidence type="ECO:0000256" key="7">
    <source>
        <dbReference type="SAM" id="SignalP"/>
    </source>
</evidence>
<evidence type="ECO:0000256" key="5">
    <source>
        <dbReference type="ARBA" id="ARBA00023288"/>
    </source>
</evidence>
<keyword evidence="4" id="KW-0564">Palmitate</keyword>
<evidence type="ECO:0000256" key="2">
    <source>
        <dbReference type="ARBA" id="ARBA00022729"/>
    </source>
</evidence>
<dbReference type="SUPFAM" id="SSF53850">
    <property type="entry name" value="Periplasmic binding protein-like II"/>
    <property type="match status" value="1"/>
</dbReference>
<dbReference type="PANTHER" id="PTHR43649:SF33">
    <property type="entry name" value="POLYGALACTURONAN_RHAMNOGALACTURONAN-BINDING PROTEIN YTCQ"/>
    <property type="match status" value="1"/>
</dbReference>
<sequence>MRLKKFVAIGTAVVLSLSFVGCSKNNNKNDKVNNTVSNQPSTEGTDDTATDTADTTKDDVLSYANIVLGESYTDISTTIKFYNNRTDMNLDDYNGKKWEEYVADFNKVYPNIKVEIDADTTYAESALLRLQSGDYGDILMIPEVSKSDLSKYFVSYGDLPTMEGQVRFASDMAYDGQVYGVAYMGTARGIVYNKAVFEQAGITTLPKTPEEFIAALQAIKDKTDATPLYTNYAAGWTMSAWDDYISGTATGDATYKNQKLLHMSNPFENKADGTGPYAVYKVLYDAVANGLTEDDFSTTDWEGSKGMLNNGQIGCMVLGSWAYPQMVAAGDHGDDIGYMSFPITVNGKQYASSGPDYRLGINVNSSEDNQKASMVFVKWLTEQSGFAYNENGIPVAANDNNFPELYSAFDGIELVSDDPAVAGEEDFLNLINADSDLMVSAGGNTKVQQIIEHAANKDMTFDEIMADWNAKWTSAQEGNDIEINQ</sequence>
<keyword evidence="3" id="KW-0472">Membrane</keyword>
<dbReference type="STRING" id="1120996.SAMN02746066_02636"/>
<feature type="signal peptide" evidence="7">
    <location>
        <begin position="1"/>
        <end position="23"/>
    </location>
</feature>
<dbReference type="Proteomes" id="UP000184038">
    <property type="component" value="Unassembled WGS sequence"/>
</dbReference>
<keyword evidence="1" id="KW-1003">Cell membrane</keyword>
<evidence type="ECO:0000256" key="3">
    <source>
        <dbReference type="ARBA" id="ARBA00023136"/>
    </source>
</evidence>
<feature type="region of interest" description="Disordered" evidence="6">
    <location>
        <begin position="28"/>
        <end position="53"/>
    </location>
</feature>
<dbReference type="PANTHER" id="PTHR43649">
    <property type="entry name" value="ARABINOSE-BINDING PROTEIN-RELATED"/>
    <property type="match status" value="1"/>
</dbReference>
<dbReference type="InterPro" id="IPR050490">
    <property type="entry name" value="Bact_solute-bd_prot1"/>
</dbReference>
<accession>A0A1M7KAL4</accession>
<dbReference type="AlphaFoldDB" id="A0A1M7KAL4"/>
<evidence type="ECO:0000256" key="4">
    <source>
        <dbReference type="ARBA" id="ARBA00023139"/>
    </source>
</evidence>
<keyword evidence="5" id="KW-0449">Lipoprotein</keyword>
<protein>
    <submittedName>
        <fullName evidence="8">ABC-type glycerol-3-phosphate transport system, substrate-binding protein</fullName>
    </submittedName>
</protein>
<keyword evidence="2 7" id="KW-0732">Signal</keyword>
<dbReference type="OrthoDB" id="2060074at2"/>
<reference evidence="8 9" key="1">
    <citation type="submission" date="2016-11" db="EMBL/GenBank/DDBJ databases">
        <authorList>
            <person name="Jaros S."/>
            <person name="Januszkiewicz K."/>
            <person name="Wedrychowicz H."/>
        </authorList>
    </citation>
    <scope>NUCLEOTIDE SEQUENCE [LARGE SCALE GENOMIC DNA]</scope>
    <source>
        <strain evidence="8 9">DSM 15930</strain>
    </source>
</reference>
<keyword evidence="9" id="KW-1185">Reference proteome</keyword>
<organism evidence="8 9">
    <name type="scientific">Anaerosporobacter mobilis DSM 15930</name>
    <dbReference type="NCBI Taxonomy" id="1120996"/>
    <lineage>
        <taxon>Bacteria</taxon>
        <taxon>Bacillati</taxon>
        <taxon>Bacillota</taxon>
        <taxon>Clostridia</taxon>
        <taxon>Lachnospirales</taxon>
        <taxon>Lachnospiraceae</taxon>
        <taxon>Anaerosporobacter</taxon>
    </lineage>
</organism>
<dbReference type="EMBL" id="FRCP01000013">
    <property type="protein sequence ID" value="SHM62332.1"/>
    <property type="molecule type" value="Genomic_DNA"/>
</dbReference>